<comment type="subcellular location">
    <subcellularLocation>
        <location evidence="2 10">Endoplasmic reticulum membrane</location>
        <topology evidence="2 10">Single-pass type I membrane protein</topology>
    </subcellularLocation>
</comment>
<reference evidence="11 12" key="1">
    <citation type="submission" date="2022-09" db="EMBL/GenBank/DDBJ databases">
        <authorList>
            <person name="Palmer J.M."/>
        </authorList>
    </citation>
    <scope>NUCLEOTIDE SEQUENCE [LARGE SCALE GENOMIC DNA]</scope>
    <source>
        <strain evidence="11 12">DSM 7382</strain>
    </source>
</reference>
<keyword evidence="6 10" id="KW-0732">Signal</keyword>
<evidence type="ECO:0000256" key="5">
    <source>
        <dbReference type="ARBA" id="ARBA00022692"/>
    </source>
</evidence>
<feature type="transmembrane region" description="Helical" evidence="10">
    <location>
        <begin position="461"/>
        <end position="480"/>
    </location>
</feature>
<dbReference type="Proteomes" id="UP001385951">
    <property type="component" value="Unassembled WGS sequence"/>
</dbReference>
<comment type="caution">
    <text evidence="11">The sequence shown here is derived from an EMBL/GenBank/DDBJ whole genome shotgun (WGS) entry which is preliminary data.</text>
</comment>
<evidence type="ECO:0000256" key="9">
    <source>
        <dbReference type="ARBA" id="ARBA00023136"/>
    </source>
</evidence>
<comment type="pathway">
    <text evidence="3 10">Protein modification; protein glycosylation.</text>
</comment>
<keyword evidence="12" id="KW-1185">Reference proteome</keyword>
<evidence type="ECO:0000256" key="7">
    <source>
        <dbReference type="ARBA" id="ARBA00022824"/>
    </source>
</evidence>
<keyword evidence="9 10" id="KW-0472">Membrane</keyword>
<evidence type="ECO:0000256" key="10">
    <source>
        <dbReference type="RuleBase" id="RU361143"/>
    </source>
</evidence>
<keyword evidence="8 10" id="KW-1133">Transmembrane helix</keyword>
<dbReference type="EMBL" id="JASBNA010000001">
    <property type="protein sequence ID" value="KAK7695980.1"/>
    <property type="molecule type" value="Genomic_DNA"/>
</dbReference>
<accession>A0AAW0GZY4</accession>
<dbReference type="GO" id="GO:0018279">
    <property type="term" value="P:protein N-linked glycosylation via asparagine"/>
    <property type="evidence" value="ECO:0007669"/>
    <property type="project" value="TreeGrafter"/>
</dbReference>
<evidence type="ECO:0000256" key="2">
    <source>
        <dbReference type="ARBA" id="ARBA00004115"/>
    </source>
</evidence>
<keyword evidence="7 10" id="KW-0256">Endoplasmic reticulum</keyword>
<name>A0AAW0GZY4_9APHY</name>
<evidence type="ECO:0000256" key="3">
    <source>
        <dbReference type="ARBA" id="ARBA00004922"/>
    </source>
</evidence>
<evidence type="ECO:0000313" key="12">
    <source>
        <dbReference type="Proteomes" id="UP001385951"/>
    </source>
</evidence>
<evidence type="ECO:0000256" key="8">
    <source>
        <dbReference type="ARBA" id="ARBA00022989"/>
    </source>
</evidence>
<dbReference type="AlphaFoldDB" id="A0AAW0GZY4"/>
<evidence type="ECO:0000256" key="4">
    <source>
        <dbReference type="ARBA" id="ARBA00008905"/>
    </source>
</evidence>
<protein>
    <recommendedName>
        <fullName evidence="10">Dolichyl-diphosphooligosaccharide--protein glycosyltransferase subunit 1</fullName>
    </recommendedName>
</protein>
<evidence type="ECO:0000256" key="6">
    <source>
        <dbReference type="ARBA" id="ARBA00022729"/>
    </source>
</evidence>
<dbReference type="PANTHER" id="PTHR21049:SF0">
    <property type="entry name" value="DOLICHYL-DIPHOSPHOOLIGOSACCHARIDE--PROTEIN GLYCOSYLTRANSFERASE SUBUNIT 1"/>
    <property type="match status" value="1"/>
</dbReference>
<dbReference type="GO" id="GO:0008250">
    <property type="term" value="C:oligosaccharyltransferase complex"/>
    <property type="evidence" value="ECO:0007669"/>
    <property type="project" value="UniProtKB-UniRule"/>
</dbReference>
<comment type="function">
    <text evidence="1 10">Subunit of the oligosaccharyl transferase (OST) complex that catalyzes the initial transfer of a defined glycan (Glc(3)Man(9)GlcNAc(2) in eukaryotes) from the lipid carrier dolichol-pyrophosphate to an asparagine residue within an Asn-X-Ser/Thr consensus motif in nascent polypeptide chains, the first step in protein N-glycosylation. N-glycosylation occurs cotranslationally and the complex associates with the Sec61 complex at the channel-forming translocon complex that mediates protein translocation across the endoplasmic reticulum (ER). All subunits are required for a maximal enzyme activity.</text>
</comment>
<proteinExistence type="inferred from homology"/>
<dbReference type="PANTHER" id="PTHR21049">
    <property type="entry name" value="RIBOPHORIN I"/>
    <property type="match status" value="1"/>
</dbReference>
<keyword evidence="5 10" id="KW-0812">Transmembrane</keyword>
<evidence type="ECO:0000256" key="1">
    <source>
        <dbReference type="ARBA" id="ARBA00002791"/>
    </source>
</evidence>
<gene>
    <name evidence="11" type="ORF">QCA50_000620</name>
</gene>
<evidence type="ECO:0000313" key="11">
    <source>
        <dbReference type="EMBL" id="KAK7695980.1"/>
    </source>
</evidence>
<organism evidence="11 12">
    <name type="scientific">Cerrena zonata</name>
    <dbReference type="NCBI Taxonomy" id="2478898"/>
    <lineage>
        <taxon>Eukaryota</taxon>
        <taxon>Fungi</taxon>
        <taxon>Dikarya</taxon>
        <taxon>Basidiomycota</taxon>
        <taxon>Agaricomycotina</taxon>
        <taxon>Agaricomycetes</taxon>
        <taxon>Polyporales</taxon>
        <taxon>Cerrenaceae</taxon>
        <taxon>Cerrena</taxon>
    </lineage>
</organism>
<sequence>MARWRFNLPLLLLAALQPWLALAEHSFENTAIVRTVELGGALVHVTTTYAIKALEDGSSVYTLAIPRDEHQKTSWLEVKIKGQSAILPLDLVGQDIKTGILYYAAELPKPLKLNATTNLVVETVQTHATYPWPAEAGQKDPQSLKYETELLVLSPYVTAVQRTKIRTPSPQVHSFTKPEGLEAFTLEDPVTKSGATLTYGPYKNIPQSTSEDFVEDKQKRVTVHYECDFPVIEISKLTRAAEISHWGANLNIEDNIVLHNGGPKLKGHFSRLEHQSSAYFGRSPPHVIPGMTLHLPAGIQNVYYYDFIGNVSTSRLRTAPSVPKGSPSTQFSVLELKPRYPVLGGWNYSFTLGWDSPLRDSAGYDSKTGKWVVAIPVMTPIPSAVIDQAEVKIVLPEGATDFDFYPPFPASMNEVASHITYLDTIGRPTITLHYNQLTDKHSGIIYVTYRVPFSAHMKKPLAVATAFIGVFVLALTWRRVDTRIQRQK</sequence>
<dbReference type="Pfam" id="PF04597">
    <property type="entry name" value="Ribophorin_I"/>
    <property type="match status" value="1"/>
</dbReference>
<feature type="chain" id="PRO_5043088361" description="Dolichyl-diphosphooligosaccharide--protein glycosyltransferase subunit 1" evidence="10">
    <location>
        <begin position="24"/>
        <end position="488"/>
    </location>
</feature>
<dbReference type="InterPro" id="IPR007676">
    <property type="entry name" value="Ribophorin_I"/>
</dbReference>
<comment type="subunit">
    <text evidence="10">Component of the oligosaccharyltransferase (OST) complex.</text>
</comment>
<comment type="similarity">
    <text evidence="4 10">Belongs to the OST1 family.</text>
</comment>
<feature type="signal peptide" evidence="10">
    <location>
        <begin position="1"/>
        <end position="23"/>
    </location>
</feature>